<organism evidence="1 2">
    <name type="scientific">Aliarcobacter skirrowii</name>
    <dbReference type="NCBI Taxonomy" id="28200"/>
    <lineage>
        <taxon>Bacteria</taxon>
        <taxon>Pseudomonadati</taxon>
        <taxon>Campylobacterota</taxon>
        <taxon>Epsilonproteobacteria</taxon>
        <taxon>Campylobacterales</taxon>
        <taxon>Arcobacteraceae</taxon>
        <taxon>Aliarcobacter</taxon>
    </lineage>
</organism>
<gene>
    <name evidence="1" type="ORF">DF188_04675</name>
</gene>
<dbReference type="RefSeq" id="WP_109158276.1">
    <property type="nucleotide sequence ID" value="NZ_QEYI01000003.1"/>
</dbReference>
<dbReference type="AlphaFoldDB" id="A0A2U2C0L5"/>
<evidence type="ECO:0000313" key="1">
    <source>
        <dbReference type="EMBL" id="PWE21516.1"/>
    </source>
</evidence>
<evidence type="ECO:0000313" key="2">
    <source>
        <dbReference type="Proteomes" id="UP000245014"/>
    </source>
</evidence>
<name>A0A2U2C0L5_9BACT</name>
<sequence>MRKSLLIFIIPFVFVACGEKNSALRFFDKSENEINAIKNTKKSDIVLRNEVEIIFMATHLNKVDEKIDDSEDIFLVYTYFTALEEQDYRKNGYEVLLNGQTPKSVELLDKDGKKYDEFMLKNSWGQYFLISFDNKEEVSKLKLVLKPKTTEAVLNFEK</sequence>
<accession>A0A2U2C0L5</accession>
<reference evidence="1 2" key="1">
    <citation type="submission" date="2018-05" db="EMBL/GenBank/DDBJ databases">
        <title>Antimicrobial susceptibility testing and genomic analysis of Arcobacter skirrowii strains and one Arcobacter butzleri isolated from German poultry farms.</title>
        <authorList>
            <person name="Haenel I."/>
            <person name="Hotzel H."/>
            <person name="Tomaso H."/>
            <person name="Busch A."/>
        </authorList>
    </citation>
    <scope>NUCLEOTIDE SEQUENCE [LARGE SCALE GENOMIC DNA]</scope>
    <source>
        <strain evidence="2">v</strain>
    </source>
</reference>
<dbReference type="Proteomes" id="UP000245014">
    <property type="component" value="Unassembled WGS sequence"/>
</dbReference>
<proteinExistence type="predicted"/>
<dbReference type="PROSITE" id="PS51257">
    <property type="entry name" value="PROKAR_LIPOPROTEIN"/>
    <property type="match status" value="1"/>
</dbReference>
<evidence type="ECO:0008006" key="3">
    <source>
        <dbReference type="Google" id="ProtNLM"/>
    </source>
</evidence>
<dbReference type="EMBL" id="QEYI01000003">
    <property type="protein sequence ID" value="PWE21516.1"/>
    <property type="molecule type" value="Genomic_DNA"/>
</dbReference>
<protein>
    <recommendedName>
        <fullName evidence="3">Lipoprotein</fullName>
    </recommendedName>
</protein>
<comment type="caution">
    <text evidence="1">The sequence shown here is derived from an EMBL/GenBank/DDBJ whole genome shotgun (WGS) entry which is preliminary data.</text>
</comment>
<dbReference type="STRING" id="28200.GCA_001572935_00220"/>